<keyword evidence="2" id="KW-1003">Cell membrane</keyword>
<keyword evidence="4 9" id="KW-1133">Transmembrane helix</keyword>
<dbReference type="AlphaFoldDB" id="A0A0V1ART9"/>
<keyword evidence="13" id="KW-1185">Reference proteome</keyword>
<feature type="transmembrane region" description="Helical" evidence="9">
    <location>
        <begin position="192"/>
        <end position="213"/>
    </location>
</feature>
<evidence type="ECO:0000256" key="3">
    <source>
        <dbReference type="ARBA" id="ARBA00022692"/>
    </source>
</evidence>
<dbReference type="InParanoid" id="A0A0V1ART9"/>
<evidence type="ECO:0000256" key="5">
    <source>
        <dbReference type="ARBA" id="ARBA00023040"/>
    </source>
</evidence>
<dbReference type="FunCoup" id="A0A0V1ART9">
    <property type="interactions" value="6"/>
</dbReference>
<protein>
    <recommendedName>
        <fullName evidence="10">G-protein coupled receptors family 1 profile domain-containing protein</fullName>
    </recommendedName>
</protein>
<comment type="caution">
    <text evidence="11">The sequence shown here is derived from an EMBL/GenBank/DDBJ whole genome shotgun (WGS) entry which is preliminary data.</text>
</comment>
<evidence type="ECO:0000256" key="6">
    <source>
        <dbReference type="ARBA" id="ARBA00023136"/>
    </source>
</evidence>
<dbReference type="PANTHER" id="PTHR24228">
    <property type="entry name" value="B2 BRADYKININ RECEPTOR/ANGIOTENSIN II RECEPTOR"/>
    <property type="match status" value="1"/>
</dbReference>
<keyword evidence="8" id="KW-0807">Transducer</keyword>
<name>A0A0V1ART9_TRISP</name>
<dbReference type="CDD" id="cd00637">
    <property type="entry name" value="7tm_classA_rhodopsin-like"/>
    <property type="match status" value="1"/>
</dbReference>
<comment type="subcellular location">
    <subcellularLocation>
        <location evidence="1">Cell membrane</location>
        <topology evidence="1">Multi-pass membrane protein</topology>
    </subcellularLocation>
</comment>
<evidence type="ECO:0000256" key="7">
    <source>
        <dbReference type="ARBA" id="ARBA00023170"/>
    </source>
</evidence>
<dbReference type="GO" id="GO:0004930">
    <property type="term" value="F:G protein-coupled receptor activity"/>
    <property type="evidence" value="ECO:0007669"/>
    <property type="project" value="UniProtKB-KW"/>
</dbReference>
<keyword evidence="6 9" id="KW-0472">Membrane</keyword>
<evidence type="ECO:0000256" key="4">
    <source>
        <dbReference type="ARBA" id="ARBA00022989"/>
    </source>
</evidence>
<feature type="transmembrane region" description="Helical" evidence="9">
    <location>
        <begin position="76"/>
        <end position="101"/>
    </location>
</feature>
<feature type="domain" description="G-protein coupled receptors family 1 profile" evidence="10">
    <location>
        <begin position="91"/>
        <end position="299"/>
    </location>
</feature>
<proteinExistence type="predicted"/>
<dbReference type="Gene3D" id="1.20.1070.10">
    <property type="entry name" value="Rhodopsin 7-helix transmembrane proteins"/>
    <property type="match status" value="1"/>
</dbReference>
<dbReference type="GO" id="GO:0005886">
    <property type="term" value="C:plasma membrane"/>
    <property type="evidence" value="ECO:0007669"/>
    <property type="project" value="UniProtKB-SubCell"/>
</dbReference>
<keyword evidence="7" id="KW-0675">Receptor</keyword>
<organism evidence="11 13">
    <name type="scientific">Trichinella spiralis</name>
    <name type="common">Trichina worm</name>
    <dbReference type="NCBI Taxonomy" id="6334"/>
    <lineage>
        <taxon>Eukaryota</taxon>
        <taxon>Metazoa</taxon>
        <taxon>Ecdysozoa</taxon>
        <taxon>Nematoda</taxon>
        <taxon>Enoplea</taxon>
        <taxon>Dorylaimia</taxon>
        <taxon>Trichinellida</taxon>
        <taxon>Trichinellidae</taxon>
        <taxon>Trichinella</taxon>
    </lineage>
</organism>
<evidence type="ECO:0000256" key="9">
    <source>
        <dbReference type="SAM" id="Phobius"/>
    </source>
</evidence>
<dbReference type="EMBL" id="JYDH01000249">
    <property type="protein sequence ID" value="KRY27529.1"/>
    <property type="molecule type" value="Genomic_DNA"/>
</dbReference>
<keyword evidence="3 9" id="KW-0812">Transmembrane</keyword>
<dbReference type="Proteomes" id="UP000054776">
    <property type="component" value="Unassembled WGS sequence"/>
</dbReference>
<feature type="transmembrane region" description="Helical" evidence="9">
    <location>
        <begin position="113"/>
        <end position="133"/>
    </location>
</feature>
<evidence type="ECO:0000256" key="1">
    <source>
        <dbReference type="ARBA" id="ARBA00004651"/>
    </source>
</evidence>
<sequence>MLLKISSILLFFSFPLFQKARDLFQNPFFNNYYMMMLILFFSLSQNCLQMDSWKTDANNNTMLQPTLSLSQGQKDALSGTLCAAAVVGIVGNLTVTFYILIRRLYRNFVSSHFIAHQGLVGLIACAYLLPIFIQNVRYDADSLPKGDQNHTGALCRLHAFTTCAVWSVTYYMTTCIAGVHLLTFARIHYDQLFGLHPSIICLLGWVIGVALGLPCLTNESIVEYDTTYHHCLWNHNQNGYKFLAYFVLLGILLPTTLTMYAYIRVLAIFYHAPIVFETLGLFKSRYLLFAILASHFLQWPFFIRRFVAYRDPVMDTVTMMIAYQQNAVLSIIYGLSLFMMKEDDMALTARSHKINYTQPPTAQQEL</sequence>
<dbReference type="PANTHER" id="PTHR24228:SF59">
    <property type="entry name" value="NEUROPEPTIDE RECEPTOR 15"/>
    <property type="match status" value="1"/>
</dbReference>
<dbReference type="OrthoDB" id="5912892at2759"/>
<evidence type="ECO:0000313" key="13">
    <source>
        <dbReference type="Proteomes" id="UP000054776"/>
    </source>
</evidence>
<evidence type="ECO:0000256" key="8">
    <source>
        <dbReference type="ARBA" id="ARBA00023224"/>
    </source>
</evidence>
<evidence type="ECO:0000313" key="12">
    <source>
        <dbReference type="EMBL" id="KRY27529.1"/>
    </source>
</evidence>
<dbReference type="SUPFAM" id="SSF81321">
    <property type="entry name" value="Family A G protein-coupled receptor-like"/>
    <property type="match status" value="1"/>
</dbReference>
<accession>A0A0V1ART9</accession>
<feature type="transmembrane region" description="Helical" evidence="9">
    <location>
        <begin position="242"/>
        <end position="263"/>
    </location>
</feature>
<reference evidence="11 13" key="1">
    <citation type="submission" date="2015-01" db="EMBL/GenBank/DDBJ databases">
        <title>Evolution of Trichinella species and genotypes.</title>
        <authorList>
            <person name="Korhonen P.K."/>
            <person name="Edoardo P."/>
            <person name="Giuseppe L.R."/>
            <person name="Gasser R.B."/>
        </authorList>
    </citation>
    <scope>NUCLEOTIDE SEQUENCE [LARGE SCALE GENOMIC DNA]</scope>
    <source>
        <strain evidence="11">ISS3</strain>
    </source>
</reference>
<keyword evidence="5" id="KW-0297">G-protein coupled receptor</keyword>
<feature type="transmembrane region" description="Helical" evidence="9">
    <location>
        <begin position="322"/>
        <end position="340"/>
    </location>
</feature>
<dbReference type="InterPro" id="IPR017452">
    <property type="entry name" value="GPCR_Rhodpsn_7TM"/>
</dbReference>
<evidence type="ECO:0000259" key="10">
    <source>
        <dbReference type="PROSITE" id="PS50262"/>
    </source>
</evidence>
<feature type="transmembrane region" description="Helical" evidence="9">
    <location>
        <begin position="284"/>
        <end position="302"/>
    </location>
</feature>
<feature type="transmembrane region" description="Helical" evidence="9">
    <location>
        <begin position="164"/>
        <end position="185"/>
    </location>
</feature>
<gene>
    <name evidence="12" type="ORF">T01_12097</name>
    <name evidence="11" type="ORF">T01_8573</name>
</gene>
<dbReference type="EMBL" id="JYDH01000249">
    <property type="protein sequence ID" value="KRY27522.1"/>
    <property type="molecule type" value="Genomic_DNA"/>
</dbReference>
<evidence type="ECO:0000256" key="2">
    <source>
        <dbReference type="ARBA" id="ARBA00022475"/>
    </source>
</evidence>
<dbReference type="PROSITE" id="PS50262">
    <property type="entry name" value="G_PROTEIN_RECEP_F1_2"/>
    <property type="match status" value="1"/>
</dbReference>
<evidence type="ECO:0000313" key="11">
    <source>
        <dbReference type="EMBL" id="KRY27522.1"/>
    </source>
</evidence>